<comment type="caution">
    <text evidence="1">The sequence shown here is derived from an EMBL/GenBank/DDBJ whole genome shotgun (WGS) entry which is preliminary data.</text>
</comment>
<evidence type="ECO:0000313" key="2">
    <source>
        <dbReference type="Proteomes" id="UP000789375"/>
    </source>
</evidence>
<keyword evidence="2" id="KW-1185">Reference proteome</keyword>
<evidence type="ECO:0000313" key="1">
    <source>
        <dbReference type="EMBL" id="CAG8697047.1"/>
    </source>
</evidence>
<reference evidence="1" key="1">
    <citation type="submission" date="2021-06" db="EMBL/GenBank/DDBJ databases">
        <authorList>
            <person name="Kallberg Y."/>
            <person name="Tangrot J."/>
            <person name="Rosling A."/>
        </authorList>
    </citation>
    <scope>NUCLEOTIDE SEQUENCE</scope>
    <source>
        <strain evidence="1">87-6 pot B 2015</strain>
    </source>
</reference>
<dbReference type="EMBL" id="CAJVPP010008456">
    <property type="protein sequence ID" value="CAG8697047.1"/>
    <property type="molecule type" value="Genomic_DNA"/>
</dbReference>
<name>A0A9N9EYW9_FUNMO</name>
<organism evidence="1 2">
    <name type="scientific">Funneliformis mosseae</name>
    <name type="common">Endomycorrhizal fungus</name>
    <name type="synonym">Glomus mosseae</name>
    <dbReference type="NCBI Taxonomy" id="27381"/>
    <lineage>
        <taxon>Eukaryota</taxon>
        <taxon>Fungi</taxon>
        <taxon>Fungi incertae sedis</taxon>
        <taxon>Mucoromycota</taxon>
        <taxon>Glomeromycotina</taxon>
        <taxon>Glomeromycetes</taxon>
        <taxon>Glomerales</taxon>
        <taxon>Glomeraceae</taxon>
        <taxon>Funneliformis</taxon>
    </lineage>
</organism>
<accession>A0A9N9EYW9</accession>
<protein>
    <submittedName>
        <fullName evidence="1">8515_t:CDS:1</fullName>
    </submittedName>
</protein>
<sequence length="76" mass="9159">QQELKAFVQKNGKNHRLYSKKLATVWTTHTKQPISAVTIHWNLKKVRFTFYISHKKPVMTEVYHQVHLKWAHIHKN</sequence>
<dbReference type="AlphaFoldDB" id="A0A9N9EYW9"/>
<proteinExistence type="predicted"/>
<dbReference type="Proteomes" id="UP000789375">
    <property type="component" value="Unassembled WGS sequence"/>
</dbReference>
<feature type="non-terminal residue" evidence="1">
    <location>
        <position position="1"/>
    </location>
</feature>
<gene>
    <name evidence="1" type="ORF">FMOSSE_LOCUS13633</name>
</gene>